<sequence>MPATQAITEFCKASVQISSLISPLNTLNESGVQNVNDRINTLVALCEKFDDSNNSVIKDEFDSKLLSKLENTVISFWNTLTIAWKTIENNKCVTKEHEDIILRNSKLVLTLNCKYLVCQLLKIHELYSKSLENYLRSLNCQLKAFKLWSENCLLTEANSIGTKIELMIQKQFDHITKVDINTIYNIDSSSSNKMLFDKYYTEYYICCFQMALKKEDIEQAHNFEEKAKLEKTLCALDPDLGIEICRQFFNTCLEVFEREVDNVLLMNDLLLFIQRLKKYLSIPDAMIQNHLEYSNLKFSTDYLLIKITIDISKKKTYLESETLTYLEQFKGQFPERIEPYAAIITYCKDFDTEMGFEKVESTIMEMIMTVDVKTNFDMIISSIGEFSRKNTVSSMLCLDYLIFNKINAKEDRNYFEKAIIARFYLTTQSNIISSEVKATGLYNFLNEVEKVIIHEFSNKTVATIIALLWNEAKKLEKNDCLQDSILYYKLVTKDMLCQNYTDSIKLFRALANLYLRLDDITAAEKLLAKFSDENKRDSLTQLIYFRIFSKQRKIDEATKILETISKLEDDKVPSILMMAVTECKDIPSLSLSAILLLYQNIKLDTTENNKDKIDTLVVPTLGFTRYTIQSILKINESNFPQSILSYINTIVQMVQKCKQFLEKTRIAKLLNVSNEEHSDTILIDEIEWLCATCYNITSKLFEKKCVTTESLSLLTEGLEIFQYIPSDDLTFPKRLYYLTWKFRCQILLLLILKADPKLNTQKLDLGSQSKLILDNILALLGTNDYQDCKKESFDVQLQECIVLVLQLYFQETLNLGGKDELLSLAAKLDSSLSTSVDQILVEAVIKTRNIPPRTFTTILTMIIDRNINNSKLRDVHICYWIRSLFEYQMSLNESISFSFINSLLTRIESNKQHKYETSEIMLQDLEAITTCCWNYGINQLLNKNYTDGEKWCQVAIRVSSLVNQNLVLQLRQLWEQLLSCSKMK</sequence>
<dbReference type="AlphaFoldDB" id="Q6FIP4"/>
<accession>Q6FIP4</accession>
<protein>
    <recommendedName>
        <fullName evidence="5">Protein ZIP4 homolog</fullName>
    </recommendedName>
</protein>
<keyword evidence="1" id="KW-0469">Meiosis</keyword>
<dbReference type="FunCoup" id="Q6FIP4">
    <property type="interactions" value="50"/>
</dbReference>
<dbReference type="CGD" id="CAL0136903">
    <property type="gene designation" value="CAGL0M12815g"/>
</dbReference>
<dbReference type="InParanoid" id="Q6FIP4"/>
<dbReference type="eggNOG" id="KOG4814">
    <property type="taxonomic scope" value="Eukaryota"/>
</dbReference>
<organism evidence="3 4">
    <name type="scientific">Candida glabrata (strain ATCC 2001 / BCRC 20586 / JCM 3761 / NBRC 0622 / NRRL Y-65 / CBS 138)</name>
    <name type="common">Yeast</name>
    <name type="synonym">Nakaseomyces glabratus</name>
    <dbReference type="NCBI Taxonomy" id="284593"/>
    <lineage>
        <taxon>Eukaryota</taxon>
        <taxon>Fungi</taxon>
        <taxon>Dikarya</taxon>
        <taxon>Ascomycota</taxon>
        <taxon>Saccharomycotina</taxon>
        <taxon>Saccharomycetes</taxon>
        <taxon>Saccharomycetales</taxon>
        <taxon>Saccharomycetaceae</taxon>
        <taxon>Nakaseomyces</taxon>
    </lineage>
</organism>
<evidence type="ECO:0000313" key="3">
    <source>
        <dbReference type="EMBL" id="CAG62880.1"/>
    </source>
</evidence>
<gene>
    <name evidence="2 3" type="ordered locus">CAGL0M12815g</name>
</gene>
<evidence type="ECO:0000313" key="2">
    <source>
        <dbReference type="CGD" id="CAL0136903"/>
    </source>
</evidence>
<proteinExistence type="predicted"/>
<evidence type="ECO:0000256" key="1">
    <source>
        <dbReference type="ARBA" id="ARBA00023254"/>
    </source>
</evidence>
<dbReference type="InterPro" id="IPR013940">
    <property type="entry name" value="Spo22/ZIP4/TEX11"/>
</dbReference>
<dbReference type="HOGENOM" id="CLU_308367_0_0_1"/>
<dbReference type="STRING" id="284593.Q6FIP4"/>
<dbReference type="VEuPathDB" id="FungiDB:CAGL0M12815g"/>
<evidence type="ECO:0000313" key="4">
    <source>
        <dbReference type="Proteomes" id="UP000002428"/>
    </source>
</evidence>
<dbReference type="Pfam" id="PF08631">
    <property type="entry name" value="SPO22"/>
    <property type="match status" value="1"/>
</dbReference>
<dbReference type="GO" id="GO:0090173">
    <property type="term" value="P:regulation of synaptonemal complex assembly"/>
    <property type="evidence" value="ECO:0007669"/>
    <property type="project" value="InterPro"/>
</dbReference>
<dbReference type="KEGG" id="cgr:2891451"/>
<dbReference type="EMBL" id="CR380959">
    <property type="protein sequence ID" value="CAG62880.1"/>
    <property type="molecule type" value="Genomic_DNA"/>
</dbReference>
<evidence type="ECO:0008006" key="5">
    <source>
        <dbReference type="Google" id="ProtNLM"/>
    </source>
</evidence>
<name>Q6FIP4_CANGA</name>
<dbReference type="PANTHER" id="PTHR40375">
    <property type="entry name" value="SPORULATION-SPECIFIC PROTEIN 22"/>
    <property type="match status" value="1"/>
</dbReference>
<dbReference type="InterPro" id="IPR039057">
    <property type="entry name" value="Spo22/ZIP4"/>
</dbReference>
<dbReference type="PANTHER" id="PTHR40375:SF2">
    <property type="entry name" value="SPORULATION-SPECIFIC PROTEIN 22"/>
    <property type="match status" value="1"/>
</dbReference>
<reference evidence="3 4" key="1">
    <citation type="journal article" date="2004" name="Nature">
        <title>Genome evolution in yeasts.</title>
        <authorList>
            <consortium name="Genolevures"/>
            <person name="Dujon B."/>
            <person name="Sherman D."/>
            <person name="Fischer G."/>
            <person name="Durrens P."/>
            <person name="Casaregola S."/>
            <person name="Lafontaine I."/>
            <person name="de Montigny J."/>
            <person name="Marck C."/>
            <person name="Neuveglise C."/>
            <person name="Talla E."/>
            <person name="Goffard N."/>
            <person name="Frangeul L."/>
            <person name="Aigle M."/>
            <person name="Anthouard V."/>
            <person name="Babour A."/>
            <person name="Barbe V."/>
            <person name="Barnay S."/>
            <person name="Blanchin S."/>
            <person name="Beckerich J.M."/>
            <person name="Beyne E."/>
            <person name="Bleykasten C."/>
            <person name="Boisrame A."/>
            <person name="Boyer J."/>
            <person name="Cattolico L."/>
            <person name="Confanioleri F."/>
            <person name="de Daruvar A."/>
            <person name="Despons L."/>
            <person name="Fabre E."/>
            <person name="Fairhead C."/>
            <person name="Ferry-Dumazet H."/>
            <person name="Groppi A."/>
            <person name="Hantraye F."/>
            <person name="Hennequin C."/>
            <person name="Jauniaux N."/>
            <person name="Joyet P."/>
            <person name="Kachouri R."/>
            <person name="Kerrest A."/>
            <person name="Koszul R."/>
            <person name="Lemaire M."/>
            <person name="Lesur I."/>
            <person name="Ma L."/>
            <person name="Muller H."/>
            <person name="Nicaud J.M."/>
            <person name="Nikolski M."/>
            <person name="Oztas S."/>
            <person name="Ozier-Kalogeropoulos O."/>
            <person name="Pellenz S."/>
            <person name="Potier S."/>
            <person name="Richard G.F."/>
            <person name="Straub M.L."/>
            <person name="Suleau A."/>
            <person name="Swennene D."/>
            <person name="Tekaia F."/>
            <person name="Wesolowski-Louvel M."/>
            <person name="Westhof E."/>
            <person name="Wirth B."/>
            <person name="Zeniou-Meyer M."/>
            <person name="Zivanovic I."/>
            <person name="Bolotin-Fukuhara M."/>
            <person name="Thierry A."/>
            <person name="Bouchier C."/>
            <person name="Caudron B."/>
            <person name="Scarpelli C."/>
            <person name="Gaillardin C."/>
            <person name="Weissenbach J."/>
            <person name="Wincker P."/>
            <person name="Souciet J.L."/>
        </authorList>
    </citation>
    <scope>NUCLEOTIDE SEQUENCE [LARGE SCALE GENOMIC DNA]</scope>
    <source>
        <strain evidence="4">ATCC 2001 / BCRC 20586 / JCM 3761 / NBRC 0622 / NRRL Y-65 / CBS 138</strain>
    </source>
</reference>
<dbReference type="OMA" id="ILMRMIM"/>
<keyword evidence="4" id="KW-1185">Reference proteome</keyword>
<dbReference type="GO" id="GO:0051321">
    <property type="term" value="P:meiotic cell cycle"/>
    <property type="evidence" value="ECO:0007669"/>
    <property type="project" value="UniProtKB-KW"/>
</dbReference>
<dbReference type="Proteomes" id="UP000002428">
    <property type="component" value="Chromosome M"/>
</dbReference>